<sequence>MQSRIEAIIILNDDEEKRFVDFHEGTNIITGESKTGKSAIVEIIDYCLCSSRSTIPKGKITDFATIFSLILIINEQRYIIARKNTYLEKKKMLFAPISDEINCRTITRSFFEDEKFIDYKLVQKQLEQVLNLRVTNVKENAEDTKEAASLRHMTSYLFQHQNLMASKFALFYRFDDYQKKKDVIQQFPIFAGIVGQEYYSVLMQLNSYKKELKRIQNNLISDQKVKTGIINDLLPKVKNYYALIGIDFKEKQPLEKLIETARNLPKLSDNSYTSDQIIVRYEAIKSAIEELREQEQLLKSRLIKLDSAADNSNDYINSLEKLKEKSELSAKNETDYACPLCGSECTDLHQISKDIEKASLWLTDEIRLITNSTDHFSEERRKITEQMDQVVKEIRRLWGQMRNIERNYLSQSNKYDLEKKLDYCRLEIQIYLETIDKGLFNNLDKELEDIQSKIEECNTKLNQFNLEAEKKVALKKINQNMNKLKKNLDFEDEFKKYDLVFNLEEFELALEGKFGERVTLSEMGSGANWVSCHIALFLSLLRYFTSQKERSPMPLFMFFDQPSQVYFPQDVEEPDTKRTQEEIENDKLAVTKMYKVMFDEIEQIFLDTGVKPQLIVVDHVGFTSMQTEKERKSFEQFTRRNWRSGEALI</sequence>
<dbReference type="InterPro" id="IPR027417">
    <property type="entry name" value="P-loop_NTPase"/>
</dbReference>
<evidence type="ECO:0008006" key="4">
    <source>
        <dbReference type="Google" id="ProtNLM"/>
    </source>
</evidence>
<protein>
    <recommendedName>
        <fullName evidence="4">Rad50/SbcC-type AAA domain-containing protein</fullName>
    </recommendedName>
</protein>
<feature type="coiled-coil region" evidence="1">
    <location>
        <begin position="440"/>
        <end position="487"/>
    </location>
</feature>
<organism evidence="2 3">
    <name type="scientific">Paenibacillus yonginensis</name>
    <dbReference type="NCBI Taxonomy" id="1462996"/>
    <lineage>
        <taxon>Bacteria</taxon>
        <taxon>Bacillati</taxon>
        <taxon>Bacillota</taxon>
        <taxon>Bacilli</taxon>
        <taxon>Bacillales</taxon>
        <taxon>Paenibacillaceae</taxon>
        <taxon>Paenibacillus</taxon>
    </lineage>
</organism>
<evidence type="ECO:0000313" key="2">
    <source>
        <dbReference type="EMBL" id="ANS76971.1"/>
    </source>
</evidence>
<keyword evidence="1" id="KW-0175">Coiled coil</keyword>
<gene>
    <name evidence="2" type="ORF">AWM70_22265</name>
</gene>
<feature type="coiled-coil region" evidence="1">
    <location>
        <begin position="274"/>
        <end position="325"/>
    </location>
</feature>
<dbReference type="EMBL" id="CP014167">
    <property type="protein sequence ID" value="ANS76971.1"/>
    <property type="molecule type" value="Genomic_DNA"/>
</dbReference>
<dbReference type="Proteomes" id="UP000092573">
    <property type="component" value="Chromosome"/>
</dbReference>
<dbReference type="OrthoDB" id="103556at2"/>
<dbReference type="KEGG" id="pyg:AWM70_22265"/>
<dbReference type="STRING" id="1462996.AWM70_22265"/>
<dbReference type="Pfam" id="PF12532">
    <property type="entry name" value="DUF3732"/>
    <property type="match status" value="1"/>
</dbReference>
<dbReference type="RefSeq" id="WP_068700122.1">
    <property type="nucleotide sequence ID" value="NZ_CP014167.1"/>
</dbReference>
<dbReference type="AlphaFoldDB" id="A0A1B1N6A5"/>
<accession>A0A1B1N6A5</accession>
<dbReference type="Gene3D" id="3.40.50.300">
    <property type="entry name" value="P-loop containing nucleotide triphosphate hydrolases"/>
    <property type="match status" value="2"/>
</dbReference>
<evidence type="ECO:0000313" key="3">
    <source>
        <dbReference type="Proteomes" id="UP000092573"/>
    </source>
</evidence>
<name>A0A1B1N6A5_9BACL</name>
<proteinExistence type="predicted"/>
<keyword evidence="3" id="KW-1185">Reference proteome</keyword>
<reference evidence="2 3" key="1">
    <citation type="submission" date="2016-01" db="EMBL/GenBank/DDBJ databases">
        <title>Complete Genome Sequence of Paenibacillus yonginensis DCY84, a novel Plant Growth-Promoting Bacteria with Elicitation of Induced Systemic Resistance.</title>
        <authorList>
            <person name="Kim Y.J."/>
            <person name="Yang D.C."/>
            <person name="Sukweenadhi J."/>
        </authorList>
    </citation>
    <scope>NUCLEOTIDE SEQUENCE [LARGE SCALE GENOMIC DNA]</scope>
    <source>
        <strain evidence="2 3">DCY84</strain>
    </source>
</reference>
<evidence type="ECO:0000256" key="1">
    <source>
        <dbReference type="SAM" id="Coils"/>
    </source>
</evidence>
<dbReference type="InterPro" id="IPR022205">
    <property type="entry name" value="DUF3732"/>
</dbReference>